<accession>X1QCM0</accession>
<organism evidence="1">
    <name type="scientific">marine sediment metagenome</name>
    <dbReference type="NCBI Taxonomy" id="412755"/>
    <lineage>
        <taxon>unclassified sequences</taxon>
        <taxon>metagenomes</taxon>
        <taxon>ecological metagenomes</taxon>
    </lineage>
</organism>
<sequence>LGTTYYWRVDEVNEAETTTTWQSDIWNFTTHDHIIVDDFEDYNDYPPNEIWFTWVDGYGVSTNGATVGYPAPDFLAGEHYVETAIVHGGSQSMPFFYDNTGAAAYSEGKRTFAVPQDWTAI</sequence>
<reference evidence="1" key="1">
    <citation type="journal article" date="2014" name="Front. Microbiol.">
        <title>High frequency of phylogenetically diverse reductive dehalogenase-homologous genes in deep subseafloor sedimentary metagenomes.</title>
        <authorList>
            <person name="Kawai M."/>
            <person name="Futagami T."/>
            <person name="Toyoda A."/>
            <person name="Takaki Y."/>
            <person name="Nishi S."/>
            <person name="Hori S."/>
            <person name="Arai W."/>
            <person name="Tsubouchi T."/>
            <person name="Morono Y."/>
            <person name="Uchiyama I."/>
            <person name="Ito T."/>
            <person name="Fujiyama A."/>
            <person name="Inagaki F."/>
            <person name="Takami H."/>
        </authorList>
    </citation>
    <scope>NUCLEOTIDE SEQUENCE</scope>
    <source>
        <strain evidence="1">Expedition CK06-06</strain>
    </source>
</reference>
<gene>
    <name evidence="1" type="ORF">S06H3_64358</name>
</gene>
<evidence type="ECO:0000313" key="1">
    <source>
        <dbReference type="EMBL" id="GAI52551.1"/>
    </source>
</evidence>
<comment type="caution">
    <text evidence="1">The sequence shown here is derived from an EMBL/GenBank/DDBJ whole genome shotgun (WGS) entry which is preliminary data.</text>
</comment>
<feature type="non-terminal residue" evidence="1">
    <location>
        <position position="1"/>
    </location>
</feature>
<dbReference type="AlphaFoldDB" id="X1QCM0"/>
<protein>
    <submittedName>
        <fullName evidence="1">Uncharacterized protein</fullName>
    </submittedName>
</protein>
<proteinExistence type="predicted"/>
<name>X1QCM0_9ZZZZ</name>
<dbReference type="EMBL" id="BARV01042964">
    <property type="protein sequence ID" value="GAI52551.1"/>
    <property type="molecule type" value="Genomic_DNA"/>
</dbReference>
<feature type="non-terminal residue" evidence="1">
    <location>
        <position position="121"/>
    </location>
</feature>